<sequence>MSKTTSNSQIPLSSLVDWSRQHITAVFQAPSNELTLLALDSAFSRSLQATVNGEPVDFEGFAKMIGAMAEETAATGPHVDWVFAEATESDDSGRNGVVKGEYYIRGICGRIPGSDGRLLEIECRKAVVGRIESQSSDLGIDSRRIVTLDATVSITPVDSHGRGVDTKE</sequence>
<dbReference type="Proteomes" id="UP001362999">
    <property type="component" value="Unassembled WGS sequence"/>
</dbReference>
<evidence type="ECO:0000313" key="1">
    <source>
        <dbReference type="EMBL" id="KAK6978220.1"/>
    </source>
</evidence>
<evidence type="ECO:0000313" key="2">
    <source>
        <dbReference type="Proteomes" id="UP001362999"/>
    </source>
</evidence>
<dbReference type="AlphaFoldDB" id="A0AAV9ZEY4"/>
<dbReference type="EMBL" id="JAWWNJ010000161">
    <property type="protein sequence ID" value="KAK6978220.1"/>
    <property type="molecule type" value="Genomic_DNA"/>
</dbReference>
<accession>A0AAV9ZEY4</accession>
<proteinExistence type="predicted"/>
<keyword evidence="2" id="KW-1185">Reference proteome</keyword>
<organism evidence="1 2">
    <name type="scientific">Favolaschia claudopus</name>
    <dbReference type="NCBI Taxonomy" id="2862362"/>
    <lineage>
        <taxon>Eukaryota</taxon>
        <taxon>Fungi</taxon>
        <taxon>Dikarya</taxon>
        <taxon>Basidiomycota</taxon>
        <taxon>Agaricomycotina</taxon>
        <taxon>Agaricomycetes</taxon>
        <taxon>Agaricomycetidae</taxon>
        <taxon>Agaricales</taxon>
        <taxon>Marasmiineae</taxon>
        <taxon>Mycenaceae</taxon>
        <taxon>Favolaschia</taxon>
    </lineage>
</organism>
<reference evidence="1 2" key="1">
    <citation type="journal article" date="2024" name="J Genomics">
        <title>Draft genome sequencing and assembly of Favolaschia claudopus CIRM-BRFM 2984 isolated from oak limbs.</title>
        <authorList>
            <person name="Navarro D."/>
            <person name="Drula E."/>
            <person name="Chaduli D."/>
            <person name="Cazenave R."/>
            <person name="Ahrendt S."/>
            <person name="Wang J."/>
            <person name="Lipzen A."/>
            <person name="Daum C."/>
            <person name="Barry K."/>
            <person name="Grigoriev I.V."/>
            <person name="Favel A."/>
            <person name="Rosso M.N."/>
            <person name="Martin F."/>
        </authorList>
    </citation>
    <scope>NUCLEOTIDE SEQUENCE [LARGE SCALE GENOMIC DNA]</scope>
    <source>
        <strain evidence="1 2">CIRM-BRFM 2984</strain>
    </source>
</reference>
<comment type="caution">
    <text evidence="1">The sequence shown here is derived from an EMBL/GenBank/DDBJ whole genome shotgun (WGS) entry which is preliminary data.</text>
</comment>
<protein>
    <submittedName>
        <fullName evidence="1">Uncharacterized protein</fullName>
    </submittedName>
</protein>
<name>A0AAV9ZEY4_9AGAR</name>
<gene>
    <name evidence="1" type="ORF">R3P38DRAFT_2580273</name>
</gene>